<feature type="transmembrane region" description="Helical" evidence="1">
    <location>
        <begin position="7"/>
        <end position="27"/>
    </location>
</feature>
<dbReference type="EMBL" id="BMHB01000001">
    <property type="protein sequence ID" value="GGI10283.1"/>
    <property type="molecule type" value="Genomic_DNA"/>
</dbReference>
<keyword evidence="1" id="KW-0812">Transmembrane</keyword>
<evidence type="ECO:0000313" key="3">
    <source>
        <dbReference type="Proteomes" id="UP000626244"/>
    </source>
</evidence>
<evidence type="ECO:0000256" key="1">
    <source>
        <dbReference type="SAM" id="Phobius"/>
    </source>
</evidence>
<accession>A0A8J3AIY4</accession>
<evidence type="ECO:0000313" key="2">
    <source>
        <dbReference type="EMBL" id="GGI10283.1"/>
    </source>
</evidence>
<comment type="caution">
    <text evidence="2">The sequence shown here is derived from an EMBL/GenBank/DDBJ whole genome shotgun (WGS) entry which is preliminary data.</text>
</comment>
<keyword evidence="1" id="KW-0472">Membrane</keyword>
<protein>
    <submittedName>
        <fullName evidence="2">Uncharacterized protein</fullName>
    </submittedName>
</protein>
<keyword evidence="3" id="KW-1185">Reference proteome</keyword>
<keyword evidence="1" id="KW-1133">Transmembrane helix</keyword>
<proteinExistence type="predicted"/>
<dbReference type="Proteomes" id="UP000626244">
    <property type="component" value="Unassembled WGS sequence"/>
</dbReference>
<sequence length="131" mass="14667">MKIRNQLIIGFSIIILLTISMFTYNFYIGKKNINSIALIGDQTNDVSHAREIEFLLSGHSNDQRGYLLSGDKNYIEKATLEEIAQHLTALSQENSASSEEQLASLQQISATSQSLSAIAEELENETQRFKI</sequence>
<name>A0A8J3AIY4_9BACI</name>
<dbReference type="OrthoDB" id="107771at2"/>
<gene>
    <name evidence="2" type="ORF">GCM10007380_02020</name>
</gene>
<dbReference type="RefSeq" id="WP_088002967.1">
    <property type="nucleotide sequence ID" value="NZ_BMHB01000001.1"/>
</dbReference>
<dbReference type="AlphaFoldDB" id="A0A8J3AIY4"/>
<organism evidence="2 3">
    <name type="scientific">Gottfriedia solisilvae</name>
    <dbReference type="NCBI Taxonomy" id="1516104"/>
    <lineage>
        <taxon>Bacteria</taxon>
        <taxon>Bacillati</taxon>
        <taxon>Bacillota</taxon>
        <taxon>Bacilli</taxon>
        <taxon>Bacillales</taxon>
        <taxon>Bacillaceae</taxon>
        <taxon>Gottfriedia</taxon>
    </lineage>
</organism>
<reference evidence="3" key="1">
    <citation type="journal article" date="2019" name="Int. J. Syst. Evol. Microbiol.">
        <title>The Global Catalogue of Microorganisms (GCM) 10K type strain sequencing project: providing services to taxonomists for standard genome sequencing and annotation.</title>
        <authorList>
            <consortium name="The Broad Institute Genomics Platform"/>
            <consortium name="The Broad Institute Genome Sequencing Center for Infectious Disease"/>
            <person name="Wu L."/>
            <person name="Ma J."/>
        </authorList>
    </citation>
    <scope>NUCLEOTIDE SEQUENCE [LARGE SCALE GENOMIC DNA]</scope>
    <source>
        <strain evidence="3">CGMCC 1.14993</strain>
    </source>
</reference>